<dbReference type="EMBL" id="BK032689">
    <property type="protein sequence ID" value="DAF55416.1"/>
    <property type="molecule type" value="Genomic_DNA"/>
</dbReference>
<organism evidence="1">
    <name type="scientific">Podoviridae sp. ctUm43</name>
    <dbReference type="NCBI Taxonomy" id="2827738"/>
    <lineage>
        <taxon>Viruses</taxon>
        <taxon>Duplodnaviria</taxon>
        <taxon>Heunggongvirae</taxon>
        <taxon>Uroviricota</taxon>
        <taxon>Caudoviricetes</taxon>
    </lineage>
</organism>
<accession>A0A8S5SWY1</accession>
<proteinExistence type="predicted"/>
<reference evidence="1" key="1">
    <citation type="journal article" date="2021" name="Proc. Natl. Acad. Sci. U.S.A.">
        <title>A Catalog of Tens of Thousands of Viruses from Human Metagenomes Reveals Hidden Associations with Chronic Diseases.</title>
        <authorList>
            <person name="Tisza M.J."/>
            <person name="Buck C.B."/>
        </authorList>
    </citation>
    <scope>NUCLEOTIDE SEQUENCE</scope>
    <source>
        <strain evidence="1">CtUm43</strain>
    </source>
</reference>
<name>A0A8S5SWY1_9CAUD</name>
<sequence length="520" mass="58104">MAITPLNFWVQPVIPLTFDDSISYLEALGKVVEKLNEALTQNEDWATALRKDITDFTTKIENEMTAFKAETNADISSLENRISAQISTFEQQMNDKYSTFKNEIQTLVNSISLNPDYSIDHDSLNMWDVWGSGAKLNYKLKNTTGAEVYSNGNYISAYIPVRPLKKYAIRFGKPYGHTILDDTQYIIVYDENKNYVTQLISGNSPTTFRMPANGYYIRINVNLNTNRSQTISITNLTEDTGMVDIETLPVVNGEPDYSWFSAPESFKTTISSTTTDDNAVYKRKITWRDMDDSRNLALYDNVTVGGYTTGAYNVTTGEFSSSITNSFTSDFIPVCPATDDIVITNPLNATDYANVIYFNENKEMIGMYKFDTLFTSQGLYIRPILYNDVAYIKFSALIADVHNCRVTADGTPNFGSGVYPDTAGFNNVILVTRLAGGIIRCGTKTYTGNECYKILKDCITNNKPIYDSETVSGQLIPLRTRVCMRTGDNETACRYIGNKLNGDSVTLVVSLFDNGSIALS</sequence>
<dbReference type="SUPFAM" id="SSF58100">
    <property type="entry name" value="Bacterial hemolysins"/>
    <property type="match status" value="1"/>
</dbReference>
<protein>
    <submittedName>
        <fullName evidence="1">Uncharacterized protein</fullName>
    </submittedName>
</protein>
<evidence type="ECO:0000313" key="1">
    <source>
        <dbReference type="EMBL" id="DAF55416.1"/>
    </source>
</evidence>
<dbReference type="Gene3D" id="1.20.5.1230">
    <property type="entry name" value="Apolipoprotein A-I"/>
    <property type="match status" value="1"/>
</dbReference>